<proteinExistence type="predicted"/>
<evidence type="ECO:0000313" key="3">
    <source>
        <dbReference type="Proteomes" id="UP000656987"/>
    </source>
</evidence>
<evidence type="ECO:0000313" key="2">
    <source>
        <dbReference type="EMBL" id="QIG67723.1"/>
    </source>
</evidence>
<feature type="coiled-coil region" evidence="1">
    <location>
        <begin position="7"/>
        <end position="34"/>
    </location>
</feature>
<accession>A0A7S5QX25</accession>
<keyword evidence="3" id="KW-1185">Reference proteome</keyword>
<dbReference type="Proteomes" id="UP000656987">
    <property type="component" value="Segment"/>
</dbReference>
<sequence>MTLDDYLEAHRKSLKDVRQQIESLERTATTLMYNINHIKKIQLKQELERQCIEPTQE</sequence>
<name>A0A7S5QX25_9CAUD</name>
<protein>
    <submittedName>
        <fullName evidence="2">Uncharacterized protein</fullName>
    </submittedName>
</protein>
<organism evidence="2 3">
    <name type="scientific">Rhizobium phage RHph_Y38</name>
    <dbReference type="NCBI Taxonomy" id="2509781"/>
    <lineage>
        <taxon>Viruses</taxon>
        <taxon>Duplodnaviria</taxon>
        <taxon>Heunggongvirae</taxon>
        <taxon>Uroviricota</taxon>
        <taxon>Caudoviricetes</taxon>
        <taxon>Schitoviridae</taxon>
        <taxon>Demetervirinae</taxon>
        <taxon>Acanvirus</taxon>
        <taxon>Acanvirus Y38</taxon>
    </lineage>
</organism>
<gene>
    <name evidence="2" type="ORF">EVB52_022</name>
</gene>
<keyword evidence="1" id="KW-0175">Coiled coil</keyword>
<reference evidence="2" key="1">
    <citation type="submission" date="2020-01" db="EMBL/GenBank/DDBJ databases">
        <title>Patterns of diversity and host range of bacteriophage communities associated with bean-nodulatin bacteria.</title>
        <authorList>
            <person name="Vann Cauwenberghe J."/>
            <person name="Santamaria R.I."/>
            <person name="Bustos P."/>
            <person name="Juarez S."/>
            <person name="Gonzalez V."/>
        </authorList>
    </citation>
    <scope>NUCLEOTIDE SEQUENCE</scope>
</reference>
<dbReference type="EMBL" id="MN988483">
    <property type="protein sequence ID" value="QIG67723.1"/>
    <property type="molecule type" value="Genomic_DNA"/>
</dbReference>
<evidence type="ECO:0000256" key="1">
    <source>
        <dbReference type="SAM" id="Coils"/>
    </source>
</evidence>